<feature type="domain" description="AB hydrolase-1" evidence="1">
    <location>
        <begin position="12"/>
        <end position="115"/>
    </location>
</feature>
<dbReference type="RefSeq" id="WP_039142495.1">
    <property type="nucleotide sequence ID" value="NZ_JSVC01000021.1"/>
</dbReference>
<gene>
    <name evidence="2" type="ORF">OI18_18430</name>
</gene>
<dbReference type="AlphaFoldDB" id="A0A0C1L0U9"/>
<dbReference type="EMBL" id="JSVC01000021">
    <property type="protein sequence ID" value="KIC93231.1"/>
    <property type="molecule type" value="Genomic_DNA"/>
</dbReference>
<reference evidence="2 3" key="1">
    <citation type="submission" date="2014-11" db="EMBL/GenBank/DDBJ databases">
        <title>Genome sequence of Flavihumibacter solisilvae 3-3.</title>
        <authorList>
            <person name="Zhou G."/>
            <person name="Li M."/>
            <person name="Wang G."/>
        </authorList>
    </citation>
    <scope>NUCLEOTIDE SEQUENCE [LARGE SCALE GENOMIC DNA]</scope>
    <source>
        <strain evidence="2 3">3-3</strain>
    </source>
</reference>
<dbReference type="STRING" id="1349421.OI18_18430"/>
<organism evidence="2 3">
    <name type="scientific">Flavihumibacter solisilvae</name>
    <dbReference type="NCBI Taxonomy" id="1349421"/>
    <lineage>
        <taxon>Bacteria</taxon>
        <taxon>Pseudomonadati</taxon>
        <taxon>Bacteroidota</taxon>
        <taxon>Chitinophagia</taxon>
        <taxon>Chitinophagales</taxon>
        <taxon>Chitinophagaceae</taxon>
        <taxon>Flavihumibacter</taxon>
    </lineage>
</organism>
<sequence length="253" mass="28260">MIHYTATGNGEPIFLVHGFGEDSRIWEQQVNPLAAKYRVFLPDLPGAGKSAGKPGLSIESMADDLAEILDHEKIDKVVMAGHSMGGYVTLAFAEKYPLKLKAFSLIHSTAFADNEQKKDTRRKSIDIIRQYGTKPFLESAIPNMFAVKNRTAMVKMIDKIIAENKHILPGSLISFYEAMMIRPDRTGILKNASIPVQFIVGKEDQAVPFSDSMQQIHLPDLSYIHILETSGHMGMIEEPDKTNTSLLEFLRKL</sequence>
<accession>A0A0C1L0U9</accession>
<dbReference type="SUPFAM" id="SSF53474">
    <property type="entry name" value="alpha/beta-Hydrolases"/>
    <property type="match status" value="1"/>
</dbReference>
<evidence type="ECO:0000259" key="1">
    <source>
        <dbReference type="Pfam" id="PF00561"/>
    </source>
</evidence>
<dbReference type="OrthoDB" id="252464at2"/>
<dbReference type="PRINTS" id="PR00111">
    <property type="entry name" value="ABHYDROLASE"/>
</dbReference>
<dbReference type="PANTHER" id="PTHR43798">
    <property type="entry name" value="MONOACYLGLYCEROL LIPASE"/>
    <property type="match status" value="1"/>
</dbReference>
<protein>
    <recommendedName>
        <fullName evidence="1">AB hydrolase-1 domain-containing protein</fullName>
    </recommendedName>
</protein>
<dbReference type="Pfam" id="PF00561">
    <property type="entry name" value="Abhydrolase_1"/>
    <property type="match status" value="1"/>
</dbReference>
<evidence type="ECO:0000313" key="3">
    <source>
        <dbReference type="Proteomes" id="UP000031408"/>
    </source>
</evidence>
<name>A0A0C1L0U9_9BACT</name>
<dbReference type="Gene3D" id="3.40.50.1820">
    <property type="entry name" value="alpha/beta hydrolase"/>
    <property type="match status" value="1"/>
</dbReference>
<evidence type="ECO:0000313" key="2">
    <source>
        <dbReference type="EMBL" id="KIC93231.1"/>
    </source>
</evidence>
<dbReference type="InterPro" id="IPR000073">
    <property type="entry name" value="AB_hydrolase_1"/>
</dbReference>
<dbReference type="InterPro" id="IPR050266">
    <property type="entry name" value="AB_hydrolase_sf"/>
</dbReference>
<dbReference type="InterPro" id="IPR029058">
    <property type="entry name" value="AB_hydrolase_fold"/>
</dbReference>
<dbReference type="Proteomes" id="UP000031408">
    <property type="component" value="Unassembled WGS sequence"/>
</dbReference>
<proteinExistence type="predicted"/>
<comment type="caution">
    <text evidence="2">The sequence shown here is derived from an EMBL/GenBank/DDBJ whole genome shotgun (WGS) entry which is preliminary data.</text>
</comment>
<keyword evidence="3" id="KW-1185">Reference proteome</keyword>